<evidence type="ECO:0000259" key="2">
    <source>
        <dbReference type="Pfam" id="PF23069"/>
    </source>
</evidence>
<proteinExistence type="predicted"/>
<feature type="domain" description="DUF7042" evidence="2">
    <location>
        <begin position="149"/>
        <end position="289"/>
    </location>
</feature>
<keyword evidence="1" id="KW-0732">Signal</keyword>
<evidence type="ECO:0000313" key="5">
    <source>
        <dbReference type="Proteomes" id="UP001347796"/>
    </source>
</evidence>
<evidence type="ECO:0000313" key="4">
    <source>
        <dbReference type="EMBL" id="KAK6188389.1"/>
    </source>
</evidence>
<feature type="chain" id="PRO_5042874767" evidence="1">
    <location>
        <begin position="17"/>
        <end position="307"/>
    </location>
</feature>
<comment type="caution">
    <text evidence="4">The sequence shown here is derived from an EMBL/GenBank/DDBJ whole genome shotgun (WGS) entry which is preliminary data.</text>
</comment>
<dbReference type="InterPro" id="IPR055470">
    <property type="entry name" value="DUF7042"/>
</dbReference>
<evidence type="ECO:0000256" key="1">
    <source>
        <dbReference type="SAM" id="SignalP"/>
    </source>
</evidence>
<dbReference type="Pfam" id="PF23071">
    <property type="entry name" value="DUF7044"/>
    <property type="match status" value="1"/>
</dbReference>
<dbReference type="AlphaFoldDB" id="A0AAN8K5V8"/>
<accession>A0AAN8K5V8</accession>
<sequence>MVYLLLISLATHLAQATNAFLINDNAQEIPRAYHGHWFSYENGVGSSALVYEHTFGNLELVDKFTHKNDYNYNGFFDGVNSTMLMKVREGQHTCFYCVDVLMRTDNILQYRKSDCFTNNGGINMCPGKDQVPAVDQLATLFRLTVTTVNCMSTFDGVYQFAFEQEMGAGGICNNPDSTIEACKNPGSPYVDNEVFLMKYAKCSNVSTSTNHTVRYQCMGTWSAMVGPVSYTFAAVADTVERETRKRFKCLMTVKNQKSPDNSIRWVMSEFADCSKLKSLDNGPVRLTLQPKIQHCNSIPPGIDALVG</sequence>
<dbReference type="Proteomes" id="UP001347796">
    <property type="component" value="Unassembled WGS sequence"/>
</dbReference>
<organism evidence="4 5">
    <name type="scientific">Patella caerulea</name>
    <name type="common">Rayed Mediterranean limpet</name>
    <dbReference type="NCBI Taxonomy" id="87958"/>
    <lineage>
        <taxon>Eukaryota</taxon>
        <taxon>Metazoa</taxon>
        <taxon>Spiralia</taxon>
        <taxon>Lophotrochozoa</taxon>
        <taxon>Mollusca</taxon>
        <taxon>Gastropoda</taxon>
        <taxon>Patellogastropoda</taxon>
        <taxon>Patelloidea</taxon>
        <taxon>Patellidae</taxon>
        <taxon>Patella</taxon>
    </lineage>
</organism>
<keyword evidence="5" id="KW-1185">Reference proteome</keyword>
<dbReference type="EMBL" id="JAZGQO010000003">
    <property type="protein sequence ID" value="KAK6188389.1"/>
    <property type="molecule type" value="Genomic_DNA"/>
</dbReference>
<feature type="signal peptide" evidence="1">
    <location>
        <begin position="1"/>
        <end position="16"/>
    </location>
</feature>
<name>A0AAN8K5V8_PATCE</name>
<dbReference type="PANTHER" id="PTHR22255:SF9">
    <property type="entry name" value="LP06548P"/>
    <property type="match status" value="1"/>
</dbReference>
<dbReference type="Pfam" id="PF23069">
    <property type="entry name" value="DUF7042"/>
    <property type="match status" value="1"/>
</dbReference>
<feature type="domain" description="DUF7044" evidence="3">
    <location>
        <begin position="28"/>
        <end position="126"/>
    </location>
</feature>
<evidence type="ECO:0000259" key="3">
    <source>
        <dbReference type="Pfam" id="PF23071"/>
    </source>
</evidence>
<dbReference type="InterPro" id="IPR055472">
    <property type="entry name" value="DUF7044"/>
</dbReference>
<protein>
    <submittedName>
        <fullName evidence="4">Uncharacterized protein</fullName>
    </submittedName>
</protein>
<reference evidence="4 5" key="1">
    <citation type="submission" date="2024-01" db="EMBL/GenBank/DDBJ databases">
        <title>The genome of the rayed Mediterranean limpet Patella caerulea (Linnaeus, 1758).</title>
        <authorList>
            <person name="Anh-Thu Weber A."/>
            <person name="Halstead-Nussloch G."/>
        </authorList>
    </citation>
    <scope>NUCLEOTIDE SEQUENCE [LARGE SCALE GENOMIC DNA]</scope>
    <source>
        <strain evidence="4">AATW-2023a</strain>
        <tissue evidence="4">Whole specimen</tissue>
    </source>
</reference>
<gene>
    <name evidence="4" type="ORF">SNE40_004570</name>
</gene>
<dbReference type="PANTHER" id="PTHR22255">
    <property type="entry name" value="LP06548P"/>
    <property type="match status" value="1"/>
</dbReference>